<dbReference type="PROSITE" id="PS51755">
    <property type="entry name" value="OMPR_PHOB"/>
    <property type="match status" value="1"/>
</dbReference>
<dbReference type="GO" id="GO:0003677">
    <property type="term" value="F:DNA binding"/>
    <property type="evidence" value="ECO:0007669"/>
    <property type="project" value="UniProtKB-UniRule"/>
</dbReference>
<evidence type="ECO:0000256" key="3">
    <source>
        <dbReference type="SAM" id="MobiDB-lite"/>
    </source>
</evidence>
<dbReference type="EMBL" id="CP121196">
    <property type="protein sequence ID" value="XBH18129.1"/>
    <property type="molecule type" value="Genomic_DNA"/>
</dbReference>
<evidence type="ECO:0000256" key="2">
    <source>
        <dbReference type="PROSITE-ProRule" id="PRU01091"/>
    </source>
</evidence>
<feature type="region of interest" description="Disordered" evidence="3">
    <location>
        <begin position="121"/>
        <end position="142"/>
    </location>
</feature>
<keyword evidence="4" id="KW-0472">Membrane</keyword>
<dbReference type="SMART" id="SM00862">
    <property type="entry name" value="Trans_reg_C"/>
    <property type="match status" value="1"/>
</dbReference>
<evidence type="ECO:0000256" key="1">
    <source>
        <dbReference type="ARBA" id="ARBA00023125"/>
    </source>
</evidence>
<dbReference type="InterPro" id="IPR016032">
    <property type="entry name" value="Sig_transdc_resp-reg_C-effctor"/>
</dbReference>
<protein>
    <submittedName>
        <fullName evidence="6">Winged helix-turn-helix domain-containing protein</fullName>
    </submittedName>
</protein>
<evidence type="ECO:0000256" key="4">
    <source>
        <dbReference type="SAM" id="Phobius"/>
    </source>
</evidence>
<dbReference type="Pfam" id="PF00486">
    <property type="entry name" value="Trans_reg_C"/>
    <property type="match status" value="1"/>
</dbReference>
<dbReference type="SUPFAM" id="SSF48452">
    <property type="entry name" value="TPR-like"/>
    <property type="match status" value="1"/>
</dbReference>
<dbReference type="InterPro" id="IPR011990">
    <property type="entry name" value="TPR-like_helical_dom_sf"/>
</dbReference>
<dbReference type="RefSeq" id="WP_348263352.1">
    <property type="nucleotide sequence ID" value="NZ_CP121196.1"/>
</dbReference>
<proteinExistence type="predicted"/>
<keyword evidence="4" id="KW-1133">Transmembrane helix</keyword>
<keyword evidence="4" id="KW-0812">Transmembrane</keyword>
<accession>A0AAU7DLC8</accession>
<organism evidence="6">
    <name type="scientific">Telmatobacter sp. DSM 110680</name>
    <dbReference type="NCBI Taxonomy" id="3036704"/>
    <lineage>
        <taxon>Bacteria</taxon>
        <taxon>Pseudomonadati</taxon>
        <taxon>Acidobacteriota</taxon>
        <taxon>Terriglobia</taxon>
        <taxon>Terriglobales</taxon>
        <taxon>Acidobacteriaceae</taxon>
        <taxon>Telmatobacter</taxon>
    </lineage>
</organism>
<dbReference type="SUPFAM" id="SSF46894">
    <property type="entry name" value="C-terminal effector domain of the bipartite response regulators"/>
    <property type="match status" value="1"/>
</dbReference>
<sequence>MPTSPDTRVPDTHQDVWKFADCEFDDVRYELRVCGRPVEMERKPLDLLRYLLSRSGAVVKKEKLLEEVWPGVLVVDASLATAVSKLRKAFGDQEVIQTVPRVGYRIAVPVVRVSRPDATENLVESDAGETANESSLSIETQKDDRPRLGKRLLWGGVAVALVAAFLIGGVISRVRKTATPQPVSLAILPFQNDSGMQSMDYLRSALPDEIAHTLTAARSLALRPLTASAQFSGPTVDFRKVGHVLDVNRVVTGHFRILGDRLHITMEAVDTDADRVVWHDSFEVPSTNLLAMQEQIAAISRGRMARALGVQEFITDAPPKASNEEAYELYLKSVALDWDPNPNKEGIELLRRAVLLDPNYAPAWGLLTLRYYSAARFGGGGPEMLAFSDAAAEKELALNPDSLDPLAEMTIHRTERGDLVKAHQMALELVRRRPDDPNLHHVLSYVLRYGGSLEEAGHECEMVVLLASKVIWGSCSTTFMELGNYKRAMFFLRKDLGSEWSKAHAIEVLLREGRTEEAIRIPAPQIAHWDSYTMLLACARHASESEIKALASKVEVDDDPEVDYFFAGHLAYCGQTKAALRMLKVAIDHNYCSYPAMDTDPFFKDLRANAEFQKLRQAGKACHADFMSDREVSHVAPDQARMKHPSVAPVEQHRTQ</sequence>
<keyword evidence="1 2" id="KW-0238">DNA-binding</keyword>
<dbReference type="InterPro" id="IPR036388">
    <property type="entry name" value="WH-like_DNA-bd_sf"/>
</dbReference>
<dbReference type="Gene3D" id="1.25.40.10">
    <property type="entry name" value="Tetratricopeptide repeat domain"/>
    <property type="match status" value="1"/>
</dbReference>
<dbReference type="AlphaFoldDB" id="A0AAU7DLC8"/>
<dbReference type="InterPro" id="IPR001867">
    <property type="entry name" value="OmpR/PhoB-type_DNA-bd"/>
</dbReference>
<name>A0AAU7DLC8_9BACT</name>
<dbReference type="Gene3D" id="1.10.10.10">
    <property type="entry name" value="Winged helix-like DNA-binding domain superfamily/Winged helix DNA-binding domain"/>
    <property type="match status" value="1"/>
</dbReference>
<evidence type="ECO:0000259" key="5">
    <source>
        <dbReference type="PROSITE" id="PS51755"/>
    </source>
</evidence>
<dbReference type="GO" id="GO:0006355">
    <property type="term" value="P:regulation of DNA-templated transcription"/>
    <property type="evidence" value="ECO:0007669"/>
    <property type="project" value="InterPro"/>
</dbReference>
<feature type="region of interest" description="Disordered" evidence="3">
    <location>
        <begin position="634"/>
        <end position="656"/>
    </location>
</feature>
<feature type="DNA-binding region" description="OmpR/PhoB-type" evidence="2">
    <location>
        <begin position="14"/>
        <end position="108"/>
    </location>
</feature>
<dbReference type="CDD" id="cd00383">
    <property type="entry name" value="trans_reg_C"/>
    <property type="match status" value="1"/>
</dbReference>
<gene>
    <name evidence="6" type="ORF">P8935_02085</name>
</gene>
<evidence type="ECO:0000313" key="6">
    <source>
        <dbReference type="EMBL" id="XBH18129.1"/>
    </source>
</evidence>
<reference evidence="6" key="1">
    <citation type="submission" date="2023-03" db="EMBL/GenBank/DDBJ databases">
        <title>Edaphobacter sp.</title>
        <authorList>
            <person name="Huber K.J."/>
            <person name="Papendorf J."/>
            <person name="Pilke C."/>
            <person name="Bunk B."/>
            <person name="Sproeer C."/>
            <person name="Pester M."/>
        </authorList>
    </citation>
    <scope>NUCLEOTIDE SEQUENCE</scope>
    <source>
        <strain evidence="6">DSM 110680</strain>
    </source>
</reference>
<feature type="domain" description="OmpR/PhoB-type" evidence="5">
    <location>
        <begin position="14"/>
        <end position="108"/>
    </location>
</feature>
<feature type="transmembrane region" description="Helical" evidence="4">
    <location>
        <begin position="152"/>
        <end position="171"/>
    </location>
</feature>
<dbReference type="Gene3D" id="3.40.50.10070">
    <property type="entry name" value="TolB, N-terminal domain"/>
    <property type="match status" value="1"/>
</dbReference>
<dbReference type="GO" id="GO:0000160">
    <property type="term" value="P:phosphorelay signal transduction system"/>
    <property type="evidence" value="ECO:0007669"/>
    <property type="project" value="InterPro"/>
</dbReference>